<dbReference type="Gene3D" id="3.40.50.150">
    <property type="entry name" value="Vaccinia Virus protein VP39"/>
    <property type="match status" value="1"/>
</dbReference>
<comment type="caution">
    <text evidence="2">The sequence shown here is derived from an EMBL/GenBank/DDBJ whole genome shotgun (WGS) entry which is preliminary data.</text>
</comment>
<dbReference type="PANTHER" id="PTHR42912">
    <property type="entry name" value="METHYLTRANSFERASE"/>
    <property type="match status" value="1"/>
</dbReference>
<dbReference type="RefSeq" id="WP_349804973.1">
    <property type="nucleotide sequence ID" value="NZ_JBEGDP010000015.1"/>
</dbReference>
<dbReference type="InterPro" id="IPR013216">
    <property type="entry name" value="Methyltransf_11"/>
</dbReference>
<dbReference type="CDD" id="cd02440">
    <property type="entry name" value="AdoMet_MTases"/>
    <property type="match status" value="1"/>
</dbReference>
<keyword evidence="2" id="KW-0808">Transferase</keyword>
<accession>A0ABV1P0P9</accession>
<dbReference type="EMBL" id="JBEGDP010000015">
    <property type="protein sequence ID" value="MEQ7848300.1"/>
    <property type="molecule type" value="Genomic_DNA"/>
</dbReference>
<name>A0ABV1P0P9_9ACTN</name>
<protein>
    <submittedName>
        <fullName evidence="2">Methyltransferase domain-containing protein</fullName>
    </submittedName>
</protein>
<feature type="domain" description="Methyltransferase type 11" evidence="1">
    <location>
        <begin position="51"/>
        <end position="148"/>
    </location>
</feature>
<keyword evidence="2" id="KW-0489">Methyltransferase</keyword>
<dbReference type="Pfam" id="PF08241">
    <property type="entry name" value="Methyltransf_11"/>
    <property type="match status" value="1"/>
</dbReference>
<dbReference type="GO" id="GO:0032259">
    <property type="term" value="P:methylation"/>
    <property type="evidence" value="ECO:0007669"/>
    <property type="project" value="UniProtKB-KW"/>
</dbReference>
<dbReference type="SUPFAM" id="SSF53335">
    <property type="entry name" value="S-adenosyl-L-methionine-dependent methyltransferases"/>
    <property type="match status" value="1"/>
</dbReference>
<organism evidence="2 3">
    <name type="scientific">Nocardioides kribbensis</name>
    <dbReference type="NCBI Taxonomy" id="305517"/>
    <lineage>
        <taxon>Bacteria</taxon>
        <taxon>Bacillati</taxon>
        <taxon>Actinomycetota</taxon>
        <taxon>Actinomycetes</taxon>
        <taxon>Propionibacteriales</taxon>
        <taxon>Nocardioidaceae</taxon>
        <taxon>Nocardioides</taxon>
    </lineage>
</organism>
<dbReference type="InterPro" id="IPR029063">
    <property type="entry name" value="SAM-dependent_MTases_sf"/>
</dbReference>
<dbReference type="GO" id="GO:0008168">
    <property type="term" value="F:methyltransferase activity"/>
    <property type="evidence" value="ECO:0007669"/>
    <property type="project" value="UniProtKB-KW"/>
</dbReference>
<reference evidence="2 3" key="1">
    <citation type="submission" date="2024-02" db="EMBL/GenBank/DDBJ databases">
        <title>Full genome sequence of Nocardioides kribbensis.</title>
        <authorList>
            <person name="Poletto B.L."/>
            <person name="Silva G."/>
            <person name="Galante D."/>
            <person name="Campos K.R."/>
            <person name="Santos M.B.N."/>
            <person name="Sacchi C.T."/>
        </authorList>
    </citation>
    <scope>NUCLEOTIDE SEQUENCE [LARGE SCALE GENOMIC DNA]</scope>
    <source>
        <strain evidence="2 3">O4R</strain>
    </source>
</reference>
<evidence type="ECO:0000313" key="2">
    <source>
        <dbReference type="EMBL" id="MEQ7848300.1"/>
    </source>
</evidence>
<sequence>MSVQDRMNDYWSRRAPAYDAGQHRPEHGGRDRALWAEVWSAALPPAPADVLDLGCGSGYVTTLLAGLGHRVTGIDLADGMLEVAQQRVAELPATTRPPRLLRGDMVAPDFPDDSFDVLAGRYVLWTLREPGAALAAWRRVLRPDGVLAMVDSTWFPDGLGSHGSEDFTGSYDDTVRAALPLAEAGSIEASAQALRDGGFRDVEVTPLTGLLELDRAHGAAPGHDVRLQFLLTARP</sequence>
<dbReference type="PANTHER" id="PTHR42912:SF80">
    <property type="entry name" value="METHYLTRANSFERASE DOMAIN-CONTAINING PROTEIN"/>
    <property type="match status" value="1"/>
</dbReference>
<dbReference type="Proteomes" id="UP001482520">
    <property type="component" value="Unassembled WGS sequence"/>
</dbReference>
<evidence type="ECO:0000313" key="3">
    <source>
        <dbReference type="Proteomes" id="UP001482520"/>
    </source>
</evidence>
<dbReference type="InterPro" id="IPR050508">
    <property type="entry name" value="Methyltransf_Superfamily"/>
</dbReference>
<keyword evidence="3" id="KW-1185">Reference proteome</keyword>
<proteinExistence type="predicted"/>
<evidence type="ECO:0000259" key="1">
    <source>
        <dbReference type="Pfam" id="PF08241"/>
    </source>
</evidence>
<gene>
    <name evidence="2" type="ORF">V6R90_13520</name>
</gene>